<dbReference type="AlphaFoldDB" id="A0A0H3JAF4"/>
<dbReference type="EMBL" id="JPGY02000001">
    <property type="protein sequence ID" value="KRU11487.1"/>
    <property type="molecule type" value="Genomic_DNA"/>
</dbReference>
<dbReference type="RefSeq" id="WP_003441152.1">
    <property type="nucleotide sequence ID" value="NZ_ANZB01000002.1"/>
</dbReference>
<gene>
    <name evidence="1" type="ORF">CLPA_c24450</name>
    <name evidence="2" type="ORF">CP6013_00734</name>
</gene>
<dbReference type="KEGG" id="cpae:CPAST_c24450"/>
<reference evidence="1 4" key="1">
    <citation type="journal article" date="2015" name="Genome Announc.">
        <title>Complete Genome Sequence of the Nitrogen-Fixing and Solvent-Producing Clostridium pasteurianum DSM 525.</title>
        <authorList>
            <person name="Poehlein A."/>
            <person name="Grosse-Honebrink A."/>
            <person name="Zhang Y."/>
            <person name="Minton N.P."/>
            <person name="Daniel R."/>
        </authorList>
    </citation>
    <scope>NUCLEOTIDE SEQUENCE [LARGE SCALE GENOMIC DNA]</scope>
    <source>
        <strain evidence="1">DSM 525</strain>
        <strain evidence="4">DSM 525 / ATCC 6013</strain>
    </source>
</reference>
<dbReference type="PATRIC" id="fig|1262449.3.peg.545"/>
<name>A0A0H3JAF4_CLOPA</name>
<proteinExistence type="predicted"/>
<evidence type="ECO:0000313" key="1">
    <source>
        <dbReference type="EMBL" id="AJA52503.1"/>
    </source>
</evidence>
<organism evidence="1 4">
    <name type="scientific">Clostridium pasteurianum DSM 525 = ATCC 6013</name>
    <dbReference type="NCBI Taxonomy" id="1262449"/>
    <lineage>
        <taxon>Bacteria</taxon>
        <taxon>Bacillati</taxon>
        <taxon>Bacillota</taxon>
        <taxon>Clostridia</taxon>
        <taxon>Eubacteriales</taxon>
        <taxon>Clostridiaceae</taxon>
        <taxon>Clostridium</taxon>
    </lineage>
</organism>
<dbReference type="Proteomes" id="UP000028042">
    <property type="component" value="Unassembled WGS sequence"/>
</dbReference>
<keyword evidence="4" id="KW-1185">Reference proteome</keyword>
<evidence type="ECO:0000313" key="3">
    <source>
        <dbReference type="Proteomes" id="UP000028042"/>
    </source>
</evidence>
<dbReference type="KEGG" id="cpat:CLPA_c24450"/>
<evidence type="ECO:0000313" key="2">
    <source>
        <dbReference type="EMBL" id="KRU11487.1"/>
    </source>
</evidence>
<dbReference type="eggNOG" id="ENOG5032RIU">
    <property type="taxonomic scope" value="Bacteria"/>
</dbReference>
<evidence type="ECO:0000313" key="4">
    <source>
        <dbReference type="Proteomes" id="UP000030905"/>
    </source>
</evidence>
<sequence>MVDFHSYFKEHNIEYITDMWGQSHEVSGINIITTESTFKGKLNVTGLKEDGSEKKEWLFGSIKEYIDLLDKYGYDVIGISNFAKPVEEEFRRATYQLWLALNINRLDLVALSNTQGDVIHKVLSIYRKDEIDWQDIKYIETFLNLIQKENADTNLAKECADAIKAIHINKKMVFDRKVIQTIKDVINKKLNDMCMGRFYVKGKYLYVTQDILAFLKYAGTENRAKWEYSGFLGKKQFYCGGKITGRNLLARNPIMSYSEIAKVNFVDYEGEDSEFIKHMDNIIQMPLGTESNRLGGNDKDGDELFVLSTDYNLKEIKIEYLQNYNFVVKNETSENFNKNLLDLINQKLQEHLNKQFSNKDVVTIEDFVVPSLVQVNDEDKATAPSKEWNKENVIQFIIESEDKTGVITDINTAVENIANEERNLPKYALPIAIMKDLQGKMIDASKSGLFDQVVVPEVIKLKFREKPQFMYFKDGNKFNKDYSTESAMDFFSERMQKFKEYVNKVMREDTNRKIRTQKFENIYNYLMNPELDGNKVQKVIEELGSIYSKFINENKTLAILKSKINAYSSDDKYKREREIVDQKYKALYEKTKKAAEDVCNCPSLLATAAVRMTYINSKYNNQNDNYSFCWIVASEGILQNIKMHEDKEKIYVVKADKGEDDVFEWLGEYYKTEVFDGEYPLDFNEEKDMSIPDKYLIKENEELQDICDLKITIMGVEKGKAEEVAQKMLGNPYKLFVTENNWLGIDGNMSIKERETLTSGIDLRKYIDHHITIKEIVTAKNSQTIIKAIADVKG</sequence>
<dbReference type="Proteomes" id="UP000030905">
    <property type="component" value="Chromosome"/>
</dbReference>
<reference evidence="2" key="2">
    <citation type="submission" date="2015-10" db="EMBL/GenBank/DDBJ databases">
        <title>Improved Draft Genome Sequence of Clostridium pasteurianum Strain ATCC 6013 (DSM 525) Using a Hybrid Next-Generation Sequencing Approach.</title>
        <authorList>
            <person name="Pyne M.E."/>
            <person name="Utturkar S.M."/>
            <person name="Brown S.D."/>
            <person name="Moo-Young M."/>
            <person name="Chung D.A."/>
            <person name="Chou P.C."/>
        </authorList>
    </citation>
    <scope>NUCLEOTIDE SEQUENCE</scope>
    <source>
        <strain evidence="2">ATCC 6013</strain>
    </source>
</reference>
<dbReference type="GeneID" id="93074585"/>
<dbReference type="EMBL" id="CP009268">
    <property type="protein sequence ID" value="AJA52503.1"/>
    <property type="molecule type" value="Genomic_DNA"/>
</dbReference>
<reference evidence="2 3" key="3">
    <citation type="journal article" name="Genome Announc.">
        <title>Improved Draft Genome Sequence of Clostridium pasteurianum Strain ATCC 6013 (DSM 525) Using a Hybrid Next-Generation Sequencing Approach.</title>
        <authorList>
            <person name="Pyne M.E."/>
            <person name="Utturkar S."/>
            <person name="Brown S.D."/>
            <person name="Moo-Young M."/>
            <person name="Chung D.A."/>
            <person name="Chou C.P."/>
        </authorList>
    </citation>
    <scope>NUCLEOTIDE SEQUENCE [LARGE SCALE GENOMIC DNA]</scope>
    <source>
        <strain evidence="2 3">ATCC 6013</strain>
    </source>
</reference>
<accession>A0A0H3JAF4</accession>
<protein>
    <submittedName>
        <fullName evidence="1">Uncharacterized protein</fullName>
    </submittedName>
</protein>